<dbReference type="Pfam" id="PF06620">
    <property type="entry name" value="DUF1150"/>
    <property type="match status" value="1"/>
</dbReference>
<name>A0A1W6MV61_9HYPH</name>
<dbReference type="Proteomes" id="UP000193978">
    <property type="component" value="Chromosome"/>
</dbReference>
<dbReference type="KEGG" id="mbry:B1812_10770"/>
<dbReference type="STRING" id="655015.B1812_10770"/>
<sequence>MQPKTSSETRTPQLTPEQFAHLGAGALAYVRTMRSEDVTRLYPQAPELAPGLTVFALLSADGQPIVLADTKEGALGSAYENQLLPVSLH</sequence>
<dbReference type="EMBL" id="CP019948">
    <property type="protein sequence ID" value="ARN81474.1"/>
    <property type="molecule type" value="Genomic_DNA"/>
</dbReference>
<evidence type="ECO:0000313" key="1">
    <source>
        <dbReference type="EMBL" id="ARN81474.1"/>
    </source>
</evidence>
<accession>A0A1W6MV61</accession>
<evidence type="ECO:0008006" key="3">
    <source>
        <dbReference type="Google" id="ProtNLM"/>
    </source>
</evidence>
<dbReference type="InterPro" id="IPR009531">
    <property type="entry name" value="DUF1150"/>
</dbReference>
<dbReference type="AlphaFoldDB" id="A0A1W6MV61"/>
<gene>
    <name evidence="1" type="ORF">B1812_10770</name>
</gene>
<proteinExistence type="predicted"/>
<protein>
    <recommendedName>
        <fullName evidence="3">NADH oxidase</fullName>
    </recommendedName>
</protein>
<dbReference type="OrthoDB" id="7865555at2"/>
<organism evidence="1 2">
    <name type="scientific">Methylocystis bryophila</name>
    <dbReference type="NCBI Taxonomy" id="655015"/>
    <lineage>
        <taxon>Bacteria</taxon>
        <taxon>Pseudomonadati</taxon>
        <taxon>Pseudomonadota</taxon>
        <taxon>Alphaproteobacteria</taxon>
        <taxon>Hyphomicrobiales</taxon>
        <taxon>Methylocystaceae</taxon>
        <taxon>Methylocystis</taxon>
    </lineage>
</organism>
<reference evidence="1 2" key="1">
    <citation type="submission" date="2017-02" db="EMBL/GenBank/DDBJ databases">
        <authorList>
            <person name="Peterson S.W."/>
        </authorList>
    </citation>
    <scope>NUCLEOTIDE SEQUENCE [LARGE SCALE GENOMIC DNA]</scope>
    <source>
        <strain evidence="1 2">S285</strain>
    </source>
</reference>
<keyword evidence="2" id="KW-1185">Reference proteome</keyword>
<dbReference type="RefSeq" id="WP_085771583.1">
    <property type="nucleotide sequence ID" value="NZ_AP027149.1"/>
</dbReference>
<evidence type="ECO:0000313" key="2">
    <source>
        <dbReference type="Proteomes" id="UP000193978"/>
    </source>
</evidence>